<reference evidence="2 3" key="1">
    <citation type="journal article" date="2014" name="Nat. Genet.">
        <title>Genome and transcriptome of the porcine whipworm Trichuris suis.</title>
        <authorList>
            <person name="Jex A.R."/>
            <person name="Nejsum P."/>
            <person name="Schwarz E.M."/>
            <person name="Hu L."/>
            <person name="Young N.D."/>
            <person name="Hall R.S."/>
            <person name="Korhonen P.K."/>
            <person name="Liao S."/>
            <person name="Thamsborg S."/>
            <person name="Xia J."/>
            <person name="Xu P."/>
            <person name="Wang S."/>
            <person name="Scheerlinck J.P."/>
            <person name="Hofmann A."/>
            <person name="Sternberg P.W."/>
            <person name="Wang J."/>
            <person name="Gasser R.B."/>
        </authorList>
    </citation>
    <scope>NUCLEOTIDE SEQUENCE [LARGE SCALE GENOMIC DNA]</scope>
    <source>
        <strain evidence="2">DCEP-RM93F</strain>
        <strain evidence="1">DCEP-RM93M</strain>
    </source>
</reference>
<gene>
    <name evidence="1" type="ORF">M513_03931</name>
    <name evidence="2" type="ORF">M514_03931</name>
</gene>
<evidence type="ECO:0000313" key="2">
    <source>
        <dbReference type="EMBL" id="KFD65912.1"/>
    </source>
</evidence>
<name>A0A085N8W6_9BILA</name>
<keyword evidence="3" id="KW-1185">Reference proteome</keyword>
<evidence type="ECO:0000313" key="3">
    <source>
        <dbReference type="Proteomes" id="UP000030764"/>
    </source>
</evidence>
<dbReference type="Proteomes" id="UP000030758">
    <property type="component" value="Unassembled WGS sequence"/>
</dbReference>
<accession>A0A085N8W6</accession>
<sequence>MRVIRSCEGAEPTNLHILDGPEDEFYAAECNCNRCECITLVMIRPFRPFSHEFLHCTIRNRKGDGIFDFSIGSSDFQDDATDTFTVFEDSGEEEL</sequence>
<dbReference type="AlphaFoldDB" id="A0A085N8W6"/>
<evidence type="ECO:0000313" key="1">
    <source>
        <dbReference type="EMBL" id="KFD55290.1"/>
    </source>
</evidence>
<proteinExistence type="predicted"/>
<dbReference type="Proteomes" id="UP000030764">
    <property type="component" value="Unassembled WGS sequence"/>
</dbReference>
<organism evidence="2">
    <name type="scientific">Trichuris suis</name>
    <name type="common">pig whipworm</name>
    <dbReference type="NCBI Taxonomy" id="68888"/>
    <lineage>
        <taxon>Eukaryota</taxon>
        <taxon>Metazoa</taxon>
        <taxon>Ecdysozoa</taxon>
        <taxon>Nematoda</taxon>
        <taxon>Enoplea</taxon>
        <taxon>Dorylaimia</taxon>
        <taxon>Trichinellida</taxon>
        <taxon>Trichuridae</taxon>
        <taxon>Trichuris</taxon>
    </lineage>
</organism>
<dbReference type="EMBL" id="KL363201">
    <property type="protein sequence ID" value="KFD55290.1"/>
    <property type="molecule type" value="Genomic_DNA"/>
</dbReference>
<protein>
    <submittedName>
        <fullName evidence="2">Uncharacterized protein</fullName>
    </submittedName>
</protein>
<dbReference type="EMBL" id="KL367530">
    <property type="protein sequence ID" value="KFD65912.1"/>
    <property type="molecule type" value="Genomic_DNA"/>
</dbReference>